<reference evidence="2" key="1">
    <citation type="journal article" date="2020" name="Stud. Mycol.">
        <title>101 Dothideomycetes genomes: a test case for predicting lifestyles and emergence of pathogens.</title>
        <authorList>
            <person name="Haridas S."/>
            <person name="Albert R."/>
            <person name="Binder M."/>
            <person name="Bloem J."/>
            <person name="Labutti K."/>
            <person name="Salamov A."/>
            <person name="Andreopoulos B."/>
            <person name="Baker S."/>
            <person name="Barry K."/>
            <person name="Bills G."/>
            <person name="Bluhm B."/>
            <person name="Cannon C."/>
            <person name="Castanera R."/>
            <person name="Culley D."/>
            <person name="Daum C."/>
            <person name="Ezra D."/>
            <person name="Gonzalez J."/>
            <person name="Henrissat B."/>
            <person name="Kuo A."/>
            <person name="Liang C."/>
            <person name="Lipzen A."/>
            <person name="Lutzoni F."/>
            <person name="Magnuson J."/>
            <person name="Mondo S."/>
            <person name="Nolan M."/>
            <person name="Ohm R."/>
            <person name="Pangilinan J."/>
            <person name="Park H.-J."/>
            <person name="Ramirez L."/>
            <person name="Alfaro M."/>
            <person name="Sun H."/>
            <person name="Tritt A."/>
            <person name="Yoshinaga Y."/>
            <person name="Zwiers L.-H."/>
            <person name="Turgeon B."/>
            <person name="Goodwin S."/>
            <person name="Spatafora J."/>
            <person name="Crous P."/>
            <person name="Grigoriev I."/>
        </authorList>
    </citation>
    <scope>NUCLEOTIDE SEQUENCE</scope>
    <source>
        <strain evidence="2">ATCC 16933</strain>
    </source>
</reference>
<accession>A0A6A6PA05</accession>
<dbReference type="AlphaFoldDB" id="A0A6A6PA05"/>
<keyword evidence="3" id="KW-1185">Reference proteome</keyword>
<sequence length="99" mass="11670">MCFGAIMAWLGASATLGLVALATRNDHFRRVTWAQGTPLRERWVREPERAALDRVACAWGFREKWRWGEEEGVEWEALREWLAYRRMVLDKTELMEGMQ</sequence>
<evidence type="ECO:0000313" key="2">
    <source>
        <dbReference type="EMBL" id="KAF2460744.1"/>
    </source>
</evidence>
<protein>
    <submittedName>
        <fullName evidence="2">Uncharacterized protein</fullName>
    </submittedName>
</protein>
<dbReference type="Proteomes" id="UP000799766">
    <property type="component" value="Unassembled WGS sequence"/>
</dbReference>
<evidence type="ECO:0000256" key="1">
    <source>
        <dbReference type="SAM" id="SignalP"/>
    </source>
</evidence>
<evidence type="ECO:0000313" key="3">
    <source>
        <dbReference type="Proteomes" id="UP000799766"/>
    </source>
</evidence>
<name>A0A6A6PA05_9PEZI</name>
<dbReference type="EMBL" id="MU001672">
    <property type="protein sequence ID" value="KAF2460744.1"/>
    <property type="molecule type" value="Genomic_DNA"/>
</dbReference>
<keyword evidence="1" id="KW-0732">Signal</keyword>
<organism evidence="2 3">
    <name type="scientific">Lineolata rhizophorae</name>
    <dbReference type="NCBI Taxonomy" id="578093"/>
    <lineage>
        <taxon>Eukaryota</taxon>
        <taxon>Fungi</taxon>
        <taxon>Dikarya</taxon>
        <taxon>Ascomycota</taxon>
        <taxon>Pezizomycotina</taxon>
        <taxon>Dothideomycetes</taxon>
        <taxon>Dothideomycetes incertae sedis</taxon>
        <taxon>Lineolatales</taxon>
        <taxon>Lineolataceae</taxon>
        <taxon>Lineolata</taxon>
    </lineage>
</organism>
<dbReference type="OrthoDB" id="5360701at2759"/>
<feature type="signal peptide" evidence="1">
    <location>
        <begin position="1"/>
        <end position="22"/>
    </location>
</feature>
<feature type="non-terminal residue" evidence="2">
    <location>
        <position position="1"/>
    </location>
</feature>
<gene>
    <name evidence="2" type="ORF">BDY21DRAFT_333278</name>
</gene>
<feature type="chain" id="PRO_5025603634" evidence="1">
    <location>
        <begin position="23"/>
        <end position="99"/>
    </location>
</feature>
<proteinExistence type="predicted"/>